<name>A0ABP6ABA7_9ACTN</name>
<organism evidence="1 2">
    <name type="scientific">Streptomyces gobitricini</name>
    <dbReference type="NCBI Taxonomy" id="68211"/>
    <lineage>
        <taxon>Bacteria</taxon>
        <taxon>Bacillati</taxon>
        <taxon>Actinomycetota</taxon>
        <taxon>Actinomycetes</taxon>
        <taxon>Kitasatosporales</taxon>
        <taxon>Streptomycetaceae</taxon>
        <taxon>Streptomyces</taxon>
    </lineage>
</organism>
<comment type="caution">
    <text evidence="1">The sequence shown here is derived from an EMBL/GenBank/DDBJ whole genome shotgun (WGS) entry which is preliminary data.</text>
</comment>
<reference evidence="2" key="1">
    <citation type="journal article" date="2019" name="Int. J. Syst. Evol. Microbiol.">
        <title>The Global Catalogue of Microorganisms (GCM) 10K type strain sequencing project: providing services to taxonomists for standard genome sequencing and annotation.</title>
        <authorList>
            <consortium name="The Broad Institute Genomics Platform"/>
            <consortium name="The Broad Institute Genome Sequencing Center for Infectious Disease"/>
            <person name="Wu L."/>
            <person name="Ma J."/>
        </authorList>
    </citation>
    <scope>NUCLEOTIDE SEQUENCE [LARGE SCALE GENOMIC DNA]</scope>
    <source>
        <strain evidence="2">JCM 5062</strain>
    </source>
</reference>
<evidence type="ECO:0000313" key="2">
    <source>
        <dbReference type="Proteomes" id="UP001499942"/>
    </source>
</evidence>
<accession>A0ABP6ABA7</accession>
<dbReference type="EMBL" id="BAAASR010000027">
    <property type="protein sequence ID" value="GAA2510524.1"/>
    <property type="molecule type" value="Genomic_DNA"/>
</dbReference>
<protein>
    <submittedName>
        <fullName evidence="1">Uncharacterized protein</fullName>
    </submittedName>
</protein>
<keyword evidence="2" id="KW-1185">Reference proteome</keyword>
<proteinExistence type="predicted"/>
<dbReference type="Proteomes" id="UP001499942">
    <property type="component" value="Unassembled WGS sequence"/>
</dbReference>
<evidence type="ECO:0000313" key="1">
    <source>
        <dbReference type="EMBL" id="GAA2510524.1"/>
    </source>
</evidence>
<sequence>MKAAAADAGAPALPDGRFVDAAVVAAARRTLSIARAHRA</sequence>
<gene>
    <name evidence="1" type="ORF">GCM10010393_49330</name>
</gene>